<comment type="caution">
    <text evidence="1">The sequence shown here is derived from an EMBL/GenBank/DDBJ whole genome shotgun (WGS) entry which is preliminary data.</text>
</comment>
<proteinExistence type="predicted"/>
<evidence type="ECO:0000313" key="2">
    <source>
        <dbReference type="Proteomes" id="UP000708208"/>
    </source>
</evidence>
<reference evidence="1" key="1">
    <citation type="submission" date="2021-06" db="EMBL/GenBank/DDBJ databases">
        <authorList>
            <person name="Hodson N. C."/>
            <person name="Mongue J. A."/>
            <person name="Jaron S. K."/>
        </authorList>
    </citation>
    <scope>NUCLEOTIDE SEQUENCE</scope>
</reference>
<dbReference type="AlphaFoldDB" id="A0A8J2KF45"/>
<dbReference type="Proteomes" id="UP000708208">
    <property type="component" value="Unassembled WGS sequence"/>
</dbReference>
<gene>
    <name evidence="1" type="ORF">AFUS01_LOCUS27353</name>
</gene>
<organism evidence="1 2">
    <name type="scientific">Allacma fusca</name>
    <dbReference type="NCBI Taxonomy" id="39272"/>
    <lineage>
        <taxon>Eukaryota</taxon>
        <taxon>Metazoa</taxon>
        <taxon>Ecdysozoa</taxon>
        <taxon>Arthropoda</taxon>
        <taxon>Hexapoda</taxon>
        <taxon>Collembola</taxon>
        <taxon>Symphypleona</taxon>
        <taxon>Sminthuridae</taxon>
        <taxon>Allacma</taxon>
    </lineage>
</organism>
<evidence type="ECO:0000313" key="1">
    <source>
        <dbReference type="EMBL" id="CAG7816751.1"/>
    </source>
</evidence>
<accession>A0A8J2KF45</accession>
<sequence>MLVWACRISTTTINDTLKQDSECVFSAESSPPSEIIRTFTSGETKIREFCGTPGTSSFAVLSPHLHPKM</sequence>
<dbReference type="EMBL" id="CAJVCH010377506">
    <property type="protein sequence ID" value="CAG7816751.1"/>
    <property type="molecule type" value="Genomic_DNA"/>
</dbReference>
<protein>
    <submittedName>
        <fullName evidence="1">Uncharacterized protein</fullName>
    </submittedName>
</protein>
<keyword evidence="2" id="KW-1185">Reference proteome</keyword>
<name>A0A8J2KF45_9HEXA</name>